<evidence type="ECO:0000256" key="2">
    <source>
        <dbReference type="ARBA" id="ARBA00022703"/>
    </source>
</evidence>
<dbReference type="PANTHER" id="PTHR12758">
    <property type="entry name" value="APOPTOSIS INHIBITOR 5-RELATED"/>
    <property type="match status" value="1"/>
</dbReference>
<dbReference type="PANTHER" id="PTHR12758:SF19">
    <property type="entry name" value="APOPTOSIS INHIBITOR 5"/>
    <property type="match status" value="1"/>
</dbReference>
<feature type="non-terminal residue" evidence="3">
    <location>
        <position position="1"/>
    </location>
</feature>
<dbReference type="AlphaFoldDB" id="A0A6S7HKU6"/>
<comment type="caution">
    <text evidence="3">The sequence shown here is derived from an EMBL/GenBank/DDBJ whole genome shotgun (WGS) entry which is preliminary data.</text>
</comment>
<dbReference type="Gene3D" id="1.25.10.10">
    <property type="entry name" value="Leucine-rich Repeat Variant"/>
    <property type="match status" value="1"/>
</dbReference>
<comment type="similarity">
    <text evidence="1">Belongs to the API5 family.</text>
</comment>
<dbReference type="EMBL" id="CACRXK020005066">
    <property type="protein sequence ID" value="CAB4004989.1"/>
    <property type="molecule type" value="Genomic_DNA"/>
</dbReference>
<organism evidence="3 4">
    <name type="scientific">Paramuricea clavata</name>
    <name type="common">Red gorgonian</name>
    <name type="synonym">Violescent sea-whip</name>
    <dbReference type="NCBI Taxonomy" id="317549"/>
    <lineage>
        <taxon>Eukaryota</taxon>
        <taxon>Metazoa</taxon>
        <taxon>Cnidaria</taxon>
        <taxon>Anthozoa</taxon>
        <taxon>Octocorallia</taxon>
        <taxon>Malacalcyonacea</taxon>
        <taxon>Plexauridae</taxon>
        <taxon>Paramuricea</taxon>
    </lineage>
</organism>
<dbReference type="GO" id="GO:0003723">
    <property type="term" value="F:RNA binding"/>
    <property type="evidence" value="ECO:0007669"/>
    <property type="project" value="TreeGrafter"/>
</dbReference>
<dbReference type="GO" id="GO:0005634">
    <property type="term" value="C:nucleus"/>
    <property type="evidence" value="ECO:0007669"/>
    <property type="project" value="TreeGrafter"/>
</dbReference>
<dbReference type="InterPro" id="IPR011989">
    <property type="entry name" value="ARM-like"/>
</dbReference>
<gene>
    <name evidence="3" type="ORF">PACLA_8A010077</name>
</gene>
<reference evidence="3" key="1">
    <citation type="submission" date="2020-04" db="EMBL/GenBank/DDBJ databases">
        <authorList>
            <person name="Alioto T."/>
            <person name="Alioto T."/>
            <person name="Gomez Garrido J."/>
        </authorList>
    </citation>
    <scope>NUCLEOTIDE SEQUENCE</scope>
    <source>
        <strain evidence="3">A484AB</strain>
    </source>
</reference>
<keyword evidence="2" id="KW-0053">Apoptosis</keyword>
<protein>
    <submittedName>
        <fullName evidence="3">Apoptosis inhibitor 5</fullName>
    </submittedName>
</protein>
<dbReference type="Pfam" id="PF05918">
    <property type="entry name" value="API5"/>
    <property type="match status" value="1"/>
</dbReference>
<proteinExistence type="inferred from homology"/>
<dbReference type="GO" id="GO:0043066">
    <property type="term" value="P:negative regulation of apoptotic process"/>
    <property type="evidence" value="ECO:0007669"/>
    <property type="project" value="TreeGrafter"/>
</dbReference>
<name>A0A6S7HKU6_PARCT</name>
<dbReference type="InterPro" id="IPR016024">
    <property type="entry name" value="ARM-type_fold"/>
</dbReference>
<dbReference type="GO" id="GO:0006915">
    <property type="term" value="P:apoptotic process"/>
    <property type="evidence" value="ECO:0007669"/>
    <property type="project" value="UniProtKB-KW"/>
</dbReference>
<keyword evidence="4" id="KW-1185">Reference proteome</keyword>
<sequence>MDGVEHLYKSFGVLADAKDKASEYPEEYQTILDSSTGSNGEKKLGATFIPRFFKYFPEHQLKALNCLLDLCEDEDSAIRRLAIKALPSLCYDTKDHLTKIADVLTQLLPTGNALELSIVQNALKEVIELDPKGAIIGIFSQINAGDDDESREHAVNFLKQNVLQMIPKVFDPNPDAVEALTDEIHKALPDVTGYEFKVFISLLSKLKTMESEHDQLVDLIAEQAELENELQPNDTEALEKFITCSRSAIPFFQKEDTNY</sequence>
<dbReference type="InterPro" id="IPR008383">
    <property type="entry name" value="API5"/>
</dbReference>
<evidence type="ECO:0000313" key="4">
    <source>
        <dbReference type="Proteomes" id="UP001152795"/>
    </source>
</evidence>
<dbReference type="SUPFAM" id="SSF48371">
    <property type="entry name" value="ARM repeat"/>
    <property type="match status" value="1"/>
</dbReference>
<dbReference type="Proteomes" id="UP001152795">
    <property type="component" value="Unassembled WGS sequence"/>
</dbReference>
<evidence type="ECO:0000256" key="1">
    <source>
        <dbReference type="ARBA" id="ARBA00009515"/>
    </source>
</evidence>
<evidence type="ECO:0000313" key="3">
    <source>
        <dbReference type="EMBL" id="CAB4004989.1"/>
    </source>
</evidence>
<dbReference type="OrthoDB" id="19224at2759"/>
<accession>A0A6S7HKU6</accession>